<dbReference type="Pfam" id="PF01047">
    <property type="entry name" value="MarR"/>
    <property type="match status" value="1"/>
</dbReference>
<dbReference type="GO" id="GO:0003700">
    <property type="term" value="F:DNA-binding transcription factor activity"/>
    <property type="evidence" value="ECO:0007669"/>
    <property type="project" value="InterPro"/>
</dbReference>
<feature type="domain" description="HTH marR-type" evidence="1">
    <location>
        <begin position="1"/>
        <end position="33"/>
    </location>
</feature>
<dbReference type="EMBL" id="CP124545">
    <property type="protein sequence ID" value="WMN02122.1"/>
    <property type="molecule type" value="Genomic_DNA"/>
</dbReference>
<evidence type="ECO:0000313" key="2">
    <source>
        <dbReference type="EMBL" id="WMN02122.1"/>
    </source>
</evidence>
<dbReference type="InterPro" id="IPR036388">
    <property type="entry name" value="WH-like_DNA-bd_sf"/>
</dbReference>
<reference evidence="2" key="1">
    <citation type="submission" date="2023-08" db="EMBL/GenBank/DDBJ databases">
        <title>Isolation and Characterization of Rhodococcus erythropolis MGMM8.</title>
        <authorList>
            <person name="Diabankana R.G.C."/>
            <person name="Afordoanyi D.M."/>
            <person name="Validov S.Z."/>
        </authorList>
    </citation>
    <scope>NUCLEOTIDE SEQUENCE</scope>
    <source>
        <strain evidence="2">MGMM8</strain>
    </source>
</reference>
<dbReference type="AlphaFoldDB" id="A0AAX3ZYK7"/>
<dbReference type="Gene3D" id="1.10.10.10">
    <property type="entry name" value="Winged helix-like DNA-binding domain superfamily/Winged helix DNA-binding domain"/>
    <property type="match status" value="1"/>
</dbReference>
<dbReference type="SUPFAM" id="SSF46785">
    <property type="entry name" value="Winged helix' DNA-binding domain"/>
    <property type="match status" value="1"/>
</dbReference>
<dbReference type="RefSeq" id="WP_308372504.1">
    <property type="nucleotide sequence ID" value="NZ_CP124545.1"/>
</dbReference>
<name>A0AAX3ZYK7_RHOER</name>
<dbReference type="Proteomes" id="UP001230933">
    <property type="component" value="Chromosome"/>
</dbReference>
<protein>
    <submittedName>
        <fullName evidence="2">MarR family transcriptional regulator</fullName>
    </submittedName>
</protein>
<evidence type="ECO:0000259" key="1">
    <source>
        <dbReference type="Pfam" id="PF01047"/>
    </source>
</evidence>
<organism evidence="2 3">
    <name type="scientific">Rhodococcus erythropolis</name>
    <name type="common">Arthrobacter picolinophilus</name>
    <dbReference type="NCBI Taxonomy" id="1833"/>
    <lineage>
        <taxon>Bacteria</taxon>
        <taxon>Bacillati</taxon>
        <taxon>Actinomycetota</taxon>
        <taxon>Actinomycetes</taxon>
        <taxon>Mycobacteriales</taxon>
        <taxon>Nocardiaceae</taxon>
        <taxon>Rhodococcus</taxon>
        <taxon>Rhodococcus erythropolis group</taxon>
    </lineage>
</organism>
<dbReference type="InterPro" id="IPR000835">
    <property type="entry name" value="HTH_MarR-typ"/>
</dbReference>
<accession>A0AAX3ZYK7</accession>
<dbReference type="InterPro" id="IPR036390">
    <property type="entry name" value="WH_DNA-bd_sf"/>
</dbReference>
<gene>
    <name evidence="2" type="ORF">QIE55_30930</name>
</gene>
<proteinExistence type="predicted"/>
<sequence>MMVHATTVSMTVDQLQKAGLVERGPHPTDRRTVLATSTIEGATRVDLANEQLATVGFGLESIDRSNLDIFAHGLTIARSAMGD</sequence>
<evidence type="ECO:0000313" key="3">
    <source>
        <dbReference type="Proteomes" id="UP001230933"/>
    </source>
</evidence>